<evidence type="ECO:0000256" key="8">
    <source>
        <dbReference type="ARBA" id="ARBA00023136"/>
    </source>
</evidence>
<dbReference type="Pfam" id="PF13347">
    <property type="entry name" value="MFS_2"/>
    <property type="match status" value="1"/>
</dbReference>
<dbReference type="PANTHER" id="PTHR11328:SF36">
    <property type="entry name" value="MELIBIOSE PERMEASE"/>
    <property type="match status" value="1"/>
</dbReference>
<dbReference type="KEGG" id="tdf:H9L22_03450"/>
<keyword evidence="4" id="KW-0762">Sugar transport</keyword>
<dbReference type="PANTHER" id="PTHR11328">
    <property type="entry name" value="MAJOR FACILITATOR SUPERFAMILY DOMAIN-CONTAINING PROTEIN"/>
    <property type="match status" value="1"/>
</dbReference>
<keyword evidence="8 9" id="KW-0472">Membrane</keyword>
<name>A0A7H0H7I1_9ACTN</name>
<evidence type="ECO:0000256" key="7">
    <source>
        <dbReference type="ARBA" id="ARBA00022989"/>
    </source>
</evidence>
<dbReference type="GO" id="GO:0005886">
    <property type="term" value="C:plasma membrane"/>
    <property type="evidence" value="ECO:0007669"/>
    <property type="project" value="UniProtKB-SubCell"/>
</dbReference>
<dbReference type="PROSITE" id="PS00872">
    <property type="entry name" value="NA_GALACTOSIDE_SYMP"/>
    <property type="match status" value="1"/>
</dbReference>
<dbReference type="InterPro" id="IPR039672">
    <property type="entry name" value="MFS_2"/>
</dbReference>
<feature type="transmembrane region" description="Helical" evidence="9">
    <location>
        <begin position="148"/>
        <end position="172"/>
    </location>
</feature>
<organism evidence="10 11">
    <name type="scientific">Tessaracoccus defluvii</name>
    <dbReference type="NCBI Taxonomy" id="1285901"/>
    <lineage>
        <taxon>Bacteria</taxon>
        <taxon>Bacillati</taxon>
        <taxon>Actinomycetota</taxon>
        <taxon>Actinomycetes</taxon>
        <taxon>Propionibacteriales</taxon>
        <taxon>Propionibacteriaceae</taxon>
        <taxon>Tessaracoccus</taxon>
    </lineage>
</organism>
<evidence type="ECO:0000313" key="11">
    <source>
        <dbReference type="Proteomes" id="UP000516117"/>
    </source>
</evidence>
<feature type="transmembrane region" description="Helical" evidence="9">
    <location>
        <begin position="12"/>
        <end position="29"/>
    </location>
</feature>
<evidence type="ECO:0000256" key="5">
    <source>
        <dbReference type="ARBA" id="ARBA00022692"/>
    </source>
</evidence>
<protein>
    <submittedName>
        <fullName evidence="10">MFS transporter</fullName>
    </submittedName>
</protein>
<dbReference type="Gene3D" id="1.20.1250.20">
    <property type="entry name" value="MFS general substrate transporter like domains"/>
    <property type="match status" value="2"/>
</dbReference>
<dbReference type="InterPro" id="IPR036259">
    <property type="entry name" value="MFS_trans_sf"/>
</dbReference>
<keyword evidence="5 9" id="KW-0812">Transmembrane</keyword>
<evidence type="ECO:0000256" key="6">
    <source>
        <dbReference type="ARBA" id="ARBA00022847"/>
    </source>
</evidence>
<keyword evidence="2" id="KW-0813">Transport</keyword>
<evidence type="ECO:0000256" key="9">
    <source>
        <dbReference type="SAM" id="Phobius"/>
    </source>
</evidence>
<evidence type="ECO:0000256" key="2">
    <source>
        <dbReference type="ARBA" id="ARBA00022448"/>
    </source>
</evidence>
<feature type="transmembrane region" description="Helical" evidence="9">
    <location>
        <begin position="178"/>
        <end position="201"/>
    </location>
</feature>
<feature type="transmembrane region" description="Helical" evidence="9">
    <location>
        <begin position="402"/>
        <end position="423"/>
    </location>
</feature>
<dbReference type="GO" id="GO:0008643">
    <property type="term" value="P:carbohydrate transport"/>
    <property type="evidence" value="ECO:0007669"/>
    <property type="project" value="InterPro"/>
</dbReference>
<dbReference type="CDD" id="cd17332">
    <property type="entry name" value="MFS_MelB_like"/>
    <property type="match status" value="1"/>
</dbReference>
<feature type="transmembrane region" description="Helical" evidence="9">
    <location>
        <begin position="265"/>
        <end position="284"/>
    </location>
</feature>
<evidence type="ECO:0000313" key="10">
    <source>
        <dbReference type="EMBL" id="QNP56497.1"/>
    </source>
</evidence>
<dbReference type="InterPro" id="IPR001927">
    <property type="entry name" value="Na/Gal_symport"/>
</dbReference>
<dbReference type="GO" id="GO:0006814">
    <property type="term" value="P:sodium ion transport"/>
    <property type="evidence" value="ECO:0007669"/>
    <property type="project" value="InterPro"/>
</dbReference>
<feature type="transmembrane region" description="Helical" evidence="9">
    <location>
        <begin position="228"/>
        <end position="253"/>
    </location>
</feature>
<dbReference type="AlphaFoldDB" id="A0A7H0H7I1"/>
<feature type="transmembrane region" description="Helical" evidence="9">
    <location>
        <begin position="323"/>
        <end position="344"/>
    </location>
</feature>
<keyword evidence="7 9" id="KW-1133">Transmembrane helix</keyword>
<keyword evidence="3" id="KW-1003">Cell membrane</keyword>
<reference evidence="10 11" key="1">
    <citation type="submission" date="2020-08" db="EMBL/GenBank/DDBJ databases">
        <title>Genome sequence of Tessaracoccus defluvii JCM 17540T.</title>
        <authorList>
            <person name="Hyun D.-W."/>
            <person name="Bae J.-W."/>
        </authorList>
    </citation>
    <scope>NUCLEOTIDE SEQUENCE [LARGE SCALE GENOMIC DNA]</scope>
    <source>
        <strain evidence="10 11">JCM 17540</strain>
    </source>
</reference>
<keyword evidence="11" id="KW-1185">Reference proteome</keyword>
<dbReference type="SUPFAM" id="SSF103473">
    <property type="entry name" value="MFS general substrate transporter"/>
    <property type="match status" value="1"/>
</dbReference>
<sequence length="448" mass="48830">MNRWAFGLGTLGRDGLAALVSMFLMFYLSDVLDISGAQFAAISGVMVAMRIFDAVNDPFMGVVVDNTRSRWGKFKPWILLGAVAWAGASLLMFADLGVRGWGYVVLFTVVYLVYEVSYTINDISFWSMLPALTEDQAERERVGAVARICANIGLFAVVVGILPVTSALAPVLGSDEAAWFAVVCVLAVVMLAFQAITLIFAKEQVTAKEPERTRVLELFGVIGRNDQLLWVTLSMVLFMTGYGITTSLGVYYFKYIVGDEGAYSIFAAILAVAQITALVCFPLISKRLRRGQIHLLASALMAAGYVVFLFAGTSLPVTGVAGVLLFSGQGMIQLLMVMFIADSVEYGELKLGRRNESVTFSIQPFIYKLSNAFAVAVVGATVLWTGLDTATSAADVTPGHAWLFRMSMMVVPMLLVVVSYLVMRAKYVLDEERYAAILAELTRRRADA</sequence>
<dbReference type="Proteomes" id="UP000516117">
    <property type="component" value="Chromosome"/>
</dbReference>
<keyword evidence="6" id="KW-0769">Symport</keyword>
<dbReference type="GO" id="GO:0015293">
    <property type="term" value="F:symporter activity"/>
    <property type="evidence" value="ECO:0007669"/>
    <property type="project" value="UniProtKB-KW"/>
</dbReference>
<evidence type="ECO:0000256" key="4">
    <source>
        <dbReference type="ARBA" id="ARBA00022597"/>
    </source>
</evidence>
<proteinExistence type="predicted"/>
<accession>A0A7H0H7I1</accession>
<feature type="transmembrane region" description="Helical" evidence="9">
    <location>
        <begin position="35"/>
        <end position="55"/>
    </location>
</feature>
<dbReference type="EMBL" id="CP060789">
    <property type="protein sequence ID" value="QNP56497.1"/>
    <property type="molecule type" value="Genomic_DNA"/>
</dbReference>
<feature type="transmembrane region" description="Helical" evidence="9">
    <location>
        <begin position="100"/>
        <end position="120"/>
    </location>
</feature>
<comment type="subcellular location">
    <subcellularLocation>
        <location evidence="1">Cell membrane</location>
        <topology evidence="1">Multi-pass membrane protein</topology>
    </subcellularLocation>
</comment>
<feature type="transmembrane region" description="Helical" evidence="9">
    <location>
        <begin position="365"/>
        <end position="387"/>
    </location>
</feature>
<dbReference type="NCBIfam" id="TIGR00792">
    <property type="entry name" value="gph"/>
    <property type="match status" value="1"/>
</dbReference>
<evidence type="ECO:0000256" key="3">
    <source>
        <dbReference type="ARBA" id="ARBA00022475"/>
    </source>
</evidence>
<gene>
    <name evidence="10" type="ORF">H9L22_03450</name>
</gene>
<feature type="transmembrane region" description="Helical" evidence="9">
    <location>
        <begin position="76"/>
        <end position="94"/>
    </location>
</feature>
<dbReference type="InterPro" id="IPR018043">
    <property type="entry name" value="Na/Gal_symport_CS"/>
</dbReference>
<evidence type="ECO:0000256" key="1">
    <source>
        <dbReference type="ARBA" id="ARBA00004651"/>
    </source>
</evidence>
<feature type="transmembrane region" description="Helical" evidence="9">
    <location>
        <begin position="296"/>
        <end position="317"/>
    </location>
</feature>
<dbReference type="RefSeq" id="WP_187721602.1">
    <property type="nucleotide sequence ID" value="NZ_BAABBL010000015.1"/>
</dbReference>